<dbReference type="EMBL" id="JAVDTF010000001">
    <property type="protein sequence ID" value="MDR6782366.1"/>
    <property type="molecule type" value="Genomic_DNA"/>
</dbReference>
<comment type="caution">
    <text evidence="1">The sequence shown here is derived from an EMBL/GenBank/DDBJ whole genome shotgun (WGS) entry which is preliminary data.</text>
</comment>
<evidence type="ECO:0000313" key="1">
    <source>
        <dbReference type="EMBL" id="MDR6782366.1"/>
    </source>
</evidence>
<reference evidence="1" key="1">
    <citation type="submission" date="2023-07" db="EMBL/GenBank/DDBJ databases">
        <title>Sorghum-associated microbial communities from plants grown in Nebraska, USA.</title>
        <authorList>
            <person name="Schachtman D."/>
        </authorList>
    </citation>
    <scope>NUCLEOTIDE SEQUENCE</scope>
    <source>
        <strain evidence="1">2697</strain>
    </source>
</reference>
<keyword evidence="2" id="KW-1185">Reference proteome</keyword>
<sequence length="61" mass="6987">MTEYTKEELEEALRSIDSTISKCEKALPKLKDNSAQQTLLLLRIKALNISADLIKRELQQL</sequence>
<name>A0ACC6KT34_9SPHI</name>
<protein>
    <submittedName>
        <fullName evidence="1">Uncharacterized protein Yka (UPF0111/DUF47 family)</fullName>
    </submittedName>
</protein>
<dbReference type="Proteomes" id="UP001246858">
    <property type="component" value="Unassembled WGS sequence"/>
</dbReference>
<accession>A0ACC6KT34</accession>
<organism evidence="1 2">
    <name type="scientific">Pedobacter africanus</name>
    <dbReference type="NCBI Taxonomy" id="151894"/>
    <lineage>
        <taxon>Bacteria</taxon>
        <taxon>Pseudomonadati</taxon>
        <taxon>Bacteroidota</taxon>
        <taxon>Sphingobacteriia</taxon>
        <taxon>Sphingobacteriales</taxon>
        <taxon>Sphingobacteriaceae</taxon>
        <taxon>Pedobacter</taxon>
    </lineage>
</organism>
<proteinExistence type="predicted"/>
<gene>
    <name evidence="1" type="ORF">J2X78_000918</name>
</gene>
<evidence type="ECO:0000313" key="2">
    <source>
        <dbReference type="Proteomes" id="UP001246858"/>
    </source>
</evidence>